<reference evidence="3" key="1">
    <citation type="journal article" date="2020" name="Stud. Mycol.">
        <title>101 Dothideomycetes genomes: a test case for predicting lifestyles and emergence of pathogens.</title>
        <authorList>
            <person name="Haridas S."/>
            <person name="Albert R."/>
            <person name="Binder M."/>
            <person name="Bloem J."/>
            <person name="Labutti K."/>
            <person name="Salamov A."/>
            <person name="Andreopoulos B."/>
            <person name="Baker S."/>
            <person name="Barry K."/>
            <person name="Bills G."/>
            <person name="Bluhm B."/>
            <person name="Cannon C."/>
            <person name="Castanera R."/>
            <person name="Culley D."/>
            <person name="Daum C."/>
            <person name="Ezra D."/>
            <person name="Gonzalez J."/>
            <person name="Henrissat B."/>
            <person name="Kuo A."/>
            <person name="Liang C."/>
            <person name="Lipzen A."/>
            <person name="Lutzoni F."/>
            <person name="Magnuson J."/>
            <person name="Mondo S."/>
            <person name="Nolan M."/>
            <person name="Ohm R."/>
            <person name="Pangilinan J."/>
            <person name="Park H.-J."/>
            <person name="Ramirez L."/>
            <person name="Alfaro M."/>
            <person name="Sun H."/>
            <person name="Tritt A."/>
            <person name="Yoshinaga Y."/>
            <person name="Zwiers L.-H."/>
            <person name="Turgeon B."/>
            <person name="Goodwin S."/>
            <person name="Spatafora J."/>
            <person name="Crous P."/>
            <person name="Grigoriev I."/>
        </authorList>
    </citation>
    <scope>NUCLEOTIDE SEQUENCE</scope>
    <source>
        <strain evidence="3">CBS 116005</strain>
    </source>
</reference>
<dbReference type="AlphaFoldDB" id="A0A6G1L7J0"/>
<keyword evidence="2" id="KW-0472">Membrane</keyword>
<evidence type="ECO:0000313" key="4">
    <source>
        <dbReference type="Proteomes" id="UP000799436"/>
    </source>
</evidence>
<name>A0A6G1L7J0_9PEZI</name>
<evidence type="ECO:0000256" key="2">
    <source>
        <dbReference type="SAM" id="Phobius"/>
    </source>
</evidence>
<feature type="transmembrane region" description="Helical" evidence="2">
    <location>
        <begin position="118"/>
        <end position="136"/>
    </location>
</feature>
<proteinExistence type="predicted"/>
<evidence type="ECO:0000313" key="3">
    <source>
        <dbReference type="EMBL" id="KAF2768815.1"/>
    </source>
</evidence>
<feature type="compositionally biased region" description="Pro residues" evidence="1">
    <location>
        <begin position="48"/>
        <end position="60"/>
    </location>
</feature>
<dbReference type="OrthoDB" id="3784821at2759"/>
<accession>A0A6G1L7J0</accession>
<organism evidence="3 4">
    <name type="scientific">Teratosphaeria nubilosa</name>
    <dbReference type="NCBI Taxonomy" id="161662"/>
    <lineage>
        <taxon>Eukaryota</taxon>
        <taxon>Fungi</taxon>
        <taxon>Dikarya</taxon>
        <taxon>Ascomycota</taxon>
        <taxon>Pezizomycotina</taxon>
        <taxon>Dothideomycetes</taxon>
        <taxon>Dothideomycetidae</taxon>
        <taxon>Mycosphaerellales</taxon>
        <taxon>Teratosphaeriaceae</taxon>
        <taxon>Teratosphaeria</taxon>
    </lineage>
</organism>
<feature type="compositionally biased region" description="Pro residues" evidence="1">
    <location>
        <begin position="72"/>
        <end position="81"/>
    </location>
</feature>
<feature type="region of interest" description="Disordered" evidence="1">
    <location>
        <begin position="1"/>
        <end position="92"/>
    </location>
</feature>
<keyword evidence="4" id="KW-1185">Reference proteome</keyword>
<dbReference type="EMBL" id="ML995840">
    <property type="protein sequence ID" value="KAF2768815.1"/>
    <property type="molecule type" value="Genomic_DNA"/>
</dbReference>
<evidence type="ECO:0000256" key="1">
    <source>
        <dbReference type="SAM" id="MobiDB-lite"/>
    </source>
</evidence>
<keyword evidence="2" id="KW-0812">Transmembrane</keyword>
<keyword evidence="2" id="KW-1133">Transmembrane helix</keyword>
<protein>
    <submittedName>
        <fullName evidence="3">Uncharacterized protein</fullName>
    </submittedName>
</protein>
<gene>
    <name evidence="3" type="ORF">EJ03DRAFT_351828</name>
</gene>
<sequence length="167" mass="18763">MIKIDPEWTTNRDTLHKPMMPPACWRRYYSTGRPPPPRPYQLAERSPKPSPQPPAPPSGPKPRSFLSWLNPFAPPEPPQPATPVVKEPQDLSRGWEATRRVITTGVLEPRYRPAARRVTAIIVGLPIVIGLGYELFQRRFMGKARKVLEDNVKDARHVVDSASGAST</sequence>
<dbReference type="Proteomes" id="UP000799436">
    <property type="component" value="Unassembled WGS sequence"/>
</dbReference>